<evidence type="ECO:0000313" key="4">
    <source>
        <dbReference type="Proteomes" id="UP000002866"/>
    </source>
</evidence>
<organism evidence="3 4">
    <name type="scientific">Henningerozyma blattae (strain ATCC 34711 / CBS 6284 / DSM 70876 / NBRC 10599 / NRRL Y-10934 / UCD 77-7)</name>
    <name type="common">Yeast</name>
    <name type="synonym">Tetrapisispora blattae</name>
    <dbReference type="NCBI Taxonomy" id="1071380"/>
    <lineage>
        <taxon>Eukaryota</taxon>
        <taxon>Fungi</taxon>
        <taxon>Dikarya</taxon>
        <taxon>Ascomycota</taxon>
        <taxon>Saccharomycotina</taxon>
        <taxon>Saccharomycetes</taxon>
        <taxon>Saccharomycetales</taxon>
        <taxon>Saccharomycetaceae</taxon>
        <taxon>Henningerozyma</taxon>
    </lineage>
</organism>
<accession>I2H342</accession>
<protein>
    <submittedName>
        <fullName evidence="3">Uncharacterized protein</fullName>
    </submittedName>
</protein>
<dbReference type="InterPro" id="IPR014804">
    <property type="entry name" value="Pet20-like"/>
</dbReference>
<dbReference type="Pfam" id="PF08692">
    <property type="entry name" value="Pet20"/>
    <property type="match status" value="1"/>
</dbReference>
<gene>
    <name evidence="3" type="primary">TBLA0D02940</name>
    <name evidence="3" type="ORF">TBLA_0D02940</name>
</gene>
<dbReference type="OrthoDB" id="3992052at2759"/>
<dbReference type="EMBL" id="HE806319">
    <property type="protein sequence ID" value="CCH60794.1"/>
    <property type="molecule type" value="Genomic_DNA"/>
</dbReference>
<comment type="subcellular location">
    <subcellularLocation>
        <location evidence="1">Mitochondrion</location>
    </subcellularLocation>
</comment>
<evidence type="ECO:0000256" key="1">
    <source>
        <dbReference type="ARBA" id="ARBA00004173"/>
    </source>
</evidence>
<dbReference type="KEGG" id="tbl:TBLA_0D02940"/>
<name>I2H342_HENB6</name>
<reference evidence="3 4" key="1">
    <citation type="journal article" date="2011" name="Proc. Natl. Acad. Sci. U.S.A.">
        <title>Evolutionary erosion of yeast sex chromosomes by mating-type switching accidents.</title>
        <authorList>
            <person name="Gordon J.L."/>
            <person name="Armisen D."/>
            <person name="Proux-Wera E."/>
            <person name="Oheigeartaigh S.S."/>
            <person name="Byrne K.P."/>
            <person name="Wolfe K.H."/>
        </authorList>
    </citation>
    <scope>NUCLEOTIDE SEQUENCE [LARGE SCALE GENOMIC DNA]</scope>
    <source>
        <strain evidence="4">ATCC 34711 / CBS 6284 / DSM 70876 / NBRC 10599 / NRRL Y-10934 / UCD 77-7</strain>
    </source>
</reference>
<proteinExistence type="predicted"/>
<dbReference type="InParanoid" id="I2H342"/>
<dbReference type="Proteomes" id="UP000002866">
    <property type="component" value="Chromosome 4"/>
</dbReference>
<keyword evidence="4" id="KW-1185">Reference proteome</keyword>
<keyword evidence="2" id="KW-0496">Mitochondrion</keyword>
<evidence type="ECO:0000313" key="3">
    <source>
        <dbReference type="EMBL" id="CCH60794.1"/>
    </source>
</evidence>
<dbReference type="AlphaFoldDB" id="I2H342"/>
<dbReference type="HOGENOM" id="CLU_2741767_0_0_1"/>
<dbReference type="GeneID" id="14495830"/>
<dbReference type="GO" id="GO:0005739">
    <property type="term" value="C:mitochondrion"/>
    <property type="evidence" value="ECO:0007669"/>
    <property type="project" value="UniProtKB-SubCell"/>
</dbReference>
<evidence type="ECO:0000256" key="2">
    <source>
        <dbReference type="ARBA" id="ARBA00023128"/>
    </source>
</evidence>
<sequence>MQALKQVVVRNSKSVLRDLPRVPTTEYLENTRLYNDIFFSGYRPVMYPVKENPLFRNGELKKKWEEQLRQD</sequence>
<dbReference type="RefSeq" id="XP_004180313.1">
    <property type="nucleotide sequence ID" value="XM_004180265.1"/>
</dbReference>